<keyword evidence="2" id="KW-0963">Cytoplasm</keyword>
<reference evidence="6" key="1">
    <citation type="submission" date="2021-01" db="EMBL/GenBank/DDBJ databases">
        <title>Metabolic potential, ecology and presence of endohyphal bacteria is reflected in genomic diversity of Mucoromycotina.</title>
        <authorList>
            <person name="Muszewska A."/>
            <person name="Okrasinska A."/>
            <person name="Steczkiewicz K."/>
            <person name="Drgas O."/>
            <person name="Orlowska M."/>
            <person name="Perlinska-Lenart U."/>
            <person name="Aleksandrzak-Piekarczyk T."/>
            <person name="Szatraj K."/>
            <person name="Zielenkiewicz U."/>
            <person name="Pilsyk S."/>
            <person name="Malc E."/>
            <person name="Mieczkowski P."/>
            <person name="Kruszewska J.S."/>
            <person name="Biernat P."/>
            <person name="Pawlowska J."/>
        </authorList>
    </citation>
    <scope>NUCLEOTIDE SEQUENCE</scope>
    <source>
        <strain evidence="6">WA0000018081</strain>
    </source>
</reference>
<sequence length="433" mass="50416">MIINTTCSIENNFWSSDKAALNILIDRLEQSNKTNVAIQNFFNQRAQIELEYGNQLLKLSETFHTQDENFSVLSNTTEINARAHMDLSDNIKNLLEIPLKDYFKEQETIKSFMTNQMKESQNIKILHGDNVKKSRQLYIQECQKFSPSDKETDILDYEYQKAINLMQSNSHLWIHDWRESCKTFESLESNRLEYLKAVIKTFASMTACTYSIDDQTCERLLTVMDDINVQEQLSKFITNYGTGSTLPGKKKNRDILPPYTKLCFFKEIPKYTKYKRDGRERQPETTRTIKEINIPTRHDEQLRSVNEQLKKIPSPWDTKKKTLLPPHQYPLDPLYKSSNKSKSDPILSNLTFTDDKSYNKNKSTLLTPYEETNDYEPHQFLPTPTKKTSLLFSPLGFLKKKKEKRLSLVPTTTTTKIPNNRSSSVLTPPSPLF</sequence>
<evidence type="ECO:0000256" key="4">
    <source>
        <dbReference type="SAM" id="MobiDB-lite"/>
    </source>
</evidence>
<dbReference type="GO" id="GO:0005886">
    <property type="term" value="C:plasma membrane"/>
    <property type="evidence" value="ECO:0007669"/>
    <property type="project" value="TreeGrafter"/>
</dbReference>
<evidence type="ECO:0000256" key="1">
    <source>
        <dbReference type="ARBA" id="ARBA00004496"/>
    </source>
</evidence>
<feature type="compositionally biased region" description="Polar residues" evidence="4">
    <location>
        <begin position="410"/>
        <end position="427"/>
    </location>
</feature>
<keyword evidence="7" id="KW-1185">Reference proteome</keyword>
<accession>A0A8H7W2H5</accession>
<evidence type="ECO:0000256" key="3">
    <source>
        <dbReference type="ARBA" id="ARBA00022553"/>
    </source>
</evidence>
<dbReference type="SUPFAM" id="SSF103657">
    <property type="entry name" value="BAR/IMD domain-like"/>
    <property type="match status" value="1"/>
</dbReference>
<feature type="region of interest" description="Disordered" evidence="4">
    <location>
        <begin position="410"/>
        <end position="433"/>
    </location>
</feature>
<dbReference type="InterPro" id="IPR001060">
    <property type="entry name" value="FCH_dom"/>
</dbReference>
<proteinExistence type="predicted"/>
<keyword evidence="3" id="KW-0597">Phosphoprotein</keyword>
<evidence type="ECO:0000313" key="7">
    <source>
        <dbReference type="Proteomes" id="UP000613177"/>
    </source>
</evidence>
<dbReference type="PANTHER" id="PTHR23065:SF7">
    <property type="entry name" value="NOSTRIN, ISOFORM H"/>
    <property type="match status" value="1"/>
</dbReference>
<dbReference type="GO" id="GO:0005737">
    <property type="term" value="C:cytoplasm"/>
    <property type="evidence" value="ECO:0007669"/>
    <property type="project" value="TreeGrafter"/>
</dbReference>
<dbReference type="Pfam" id="PF00611">
    <property type="entry name" value="FCH"/>
    <property type="match status" value="1"/>
</dbReference>
<name>A0A8H7W2H5_9FUNG</name>
<dbReference type="GO" id="GO:0032153">
    <property type="term" value="C:cell division site"/>
    <property type="evidence" value="ECO:0007669"/>
    <property type="project" value="TreeGrafter"/>
</dbReference>
<feature type="region of interest" description="Disordered" evidence="4">
    <location>
        <begin position="316"/>
        <end position="342"/>
    </location>
</feature>
<dbReference type="EMBL" id="JAEPRE010000022">
    <property type="protein sequence ID" value="KAG2236124.1"/>
    <property type="molecule type" value="Genomic_DNA"/>
</dbReference>
<dbReference type="GO" id="GO:0043226">
    <property type="term" value="C:organelle"/>
    <property type="evidence" value="ECO:0007669"/>
    <property type="project" value="UniProtKB-ARBA"/>
</dbReference>
<dbReference type="SMART" id="SM00055">
    <property type="entry name" value="FCH"/>
    <property type="match status" value="1"/>
</dbReference>
<organism evidence="6 7">
    <name type="scientific">Thamnidium elegans</name>
    <dbReference type="NCBI Taxonomy" id="101142"/>
    <lineage>
        <taxon>Eukaryota</taxon>
        <taxon>Fungi</taxon>
        <taxon>Fungi incertae sedis</taxon>
        <taxon>Mucoromycota</taxon>
        <taxon>Mucoromycotina</taxon>
        <taxon>Mucoromycetes</taxon>
        <taxon>Mucorales</taxon>
        <taxon>Mucorineae</taxon>
        <taxon>Mucoraceae</taxon>
        <taxon>Thamnidium</taxon>
    </lineage>
</organism>
<protein>
    <recommendedName>
        <fullName evidence="5">FCH domain-containing protein</fullName>
    </recommendedName>
</protein>
<feature type="domain" description="FCH" evidence="5">
    <location>
        <begin position="11"/>
        <end position="91"/>
    </location>
</feature>
<dbReference type="GO" id="GO:0007010">
    <property type="term" value="P:cytoskeleton organization"/>
    <property type="evidence" value="ECO:0007669"/>
    <property type="project" value="TreeGrafter"/>
</dbReference>
<gene>
    <name evidence="6" type="ORF">INT48_006140</name>
</gene>
<comment type="caution">
    <text evidence="6">The sequence shown here is derived from an EMBL/GenBank/DDBJ whole genome shotgun (WGS) entry which is preliminary data.</text>
</comment>
<dbReference type="PANTHER" id="PTHR23065">
    <property type="entry name" value="PROLINE-SERINE-THREONINE PHOSPHATASE INTERACTING PROTEIN 1"/>
    <property type="match status" value="1"/>
</dbReference>
<dbReference type="InterPro" id="IPR027267">
    <property type="entry name" value="AH/BAR_dom_sf"/>
</dbReference>
<dbReference type="Gene3D" id="1.20.1270.60">
    <property type="entry name" value="Arfaptin homology (AH) domain/BAR domain"/>
    <property type="match status" value="1"/>
</dbReference>
<comment type="subcellular location">
    <subcellularLocation>
        <location evidence="1">Cytoplasm</location>
    </subcellularLocation>
</comment>
<dbReference type="AlphaFoldDB" id="A0A8H7W2H5"/>
<dbReference type="Proteomes" id="UP000613177">
    <property type="component" value="Unassembled WGS sequence"/>
</dbReference>
<feature type="non-terminal residue" evidence="6">
    <location>
        <position position="1"/>
    </location>
</feature>
<evidence type="ECO:0000259" key="5">
    <source>
        <dbReference type="SMART" id="SM00055"/>
    </source>
</evidence>
<evidence type="ECO:0000313" key="6">
    <source>
        <dbReference type="EMBL" id="KAG2236124.1"/>
    </source>
</evidence>
<evidence type="ECO:0000256" key="2">
    <source>
        <dbReference type="ARBA" id="ARBA00022490"/>
    </source>
</evidence>